<evidence type="ECO:0000313" key="2">
    <source>
        <dbReference type="Proteomes" id="UP000243081"/>
    </source>
</evidence>
<keyword evidence="2" id="KW-1185">Reference proteome</keyword>
<dbReference type="OrthoDB" id="5370773at2759"/>
<sequence>MSKIETMRRSRSHLEIQTDDGQLSLSIAGYKTNQLLAGDVAFVPAGAPFRYRATLPFTKFLRLNASPHGLEYGLLNRSVSWGFSSYPVHGGFKAVA</sequence>
<dbReference type="Proteomes" id="UP000243081">
    <property type="component" value="Unassembled WGS sequence"/>
</dbReference>
<dbReference type="InterPro" id="IPR014710">
    <property type="entry name" value="RmlC-like_jellyroll"/>
</dbReference>
<gene>
    <name evidence="1" type="ORF">LLEC1_02754</name>
</gene>
<organism evidence="1 2">
    <name type="scientific">Cordyceps confragosa</name>
    <name type="common">Lecanicillium lecanii</name>
    <dbReference type="NCBI Taxonomy" id="2714763"/>
    <lineage>
        <taxon>Eukaryota</taxon>
        <taxon>Fungi</taxon>
        <taxon>Dikarya</taxon>
        <taxon>Ascomycota</taxon>
        <taxon>Pezizomycotina</taxon>
        <taxon>Sordariomycetes</taxon>
        <taxon>Hypocreomycetidae</taxon>
        <taxon>Hypocreales</taxon>
        <taxon>Cordycipitaceae</taxon>
        <taxon>Akanthomyces</taxon>
    </lineage>
</organism>
<evidence type="ECO:0000313" key="1">
    <source>
        <dbReference type="EMBL" id="OAR05001.1"/>
    </source>
</evidence>
<reference evidence="1 2" key="1">
    <citation type="submission" date="2016-03" db="EMBL/GenBank/DDBJ databases">
        <title>Fine-scale spatial genetic structure of a fungal parasite of coffee scale insects.</title>
        <authorList>
            <person name="Jackson D."/>
            <person name="Zemenick K.A."/>
            <person name="Malloure B."/>
            <person name="Quandt C.A."/>
            <person name="James T.Y."/>
        </authorList>
    </citation>
    <scope>NUCLEOTIDE SEQUENCE [LARGE SCALE GENOMIC DNA]</scope>
    <source>
        <strain evidence="1 2">UM487</strain>
    </source>
</reference>
<dbReference type="AlphaFoldDB" id="A0A179ITP9"/>
<protein>
    <submittedName>
        <fullName evidence="1">Uncharacterized protein</fullName>
    </submittedName>
</protein>
<accession>A0A179ITP9</accession>
<name>A0A179ITP9_CORDF</name>
<proteinExistence type="predicted"/>
<dbReference type="EMBL" id="LUKN01000200">
    <property type="protein sequence ID" value="OAR05001.1"/>
    <property type="molecule type" value="Genomic_DNA"/>
</dbReference>
<comment type="caution">
    <text evidence="1">The sequence shown here is derived from an EMBL/GenBank/DDBJ whole genome shotgun (WGS) entry which is preliminary data.</text>
</comment>
<dbReference type="Gene3D" id="2.60.120.10">
    <property type="entry name" value="Jelly Rolls"/>
    <property type="match status" value="1"/>
</dbReference>